<dbReference type="EMBL" id="JRKL02002200">
    <property type="protein sequence ID" value="KAF3959987.1"/>
    <property type="molecule type" value="Genomic_DNA"/>
</dbReference>
<keyword evidence="1" id="KW-1133">Transmembrane helix</keyword>
<dbReference type="AlphaFoldDB" id="A0A8J4RAF6"/>
<organism evidence="2 3">
    <name type="scientific">Castanea mollissima</name>
    <name type="common">Chinese chestnut</name>
    <dbReference type="NCBI Taxonomy" id="60419"/>
    <lineage>
        <taxon>Eukaryota</taxon>
        <taxon>Viridiplantae</taxon>
        <taxon>Streptophyta</taxon>
        <taxon>Embryophyta</taxon>
        <taxon>Tracheophyta</taxon>
        <taxon>Spermatophyta</taxon>
        <taxon>Magnoliopsida</taxon>
        <taxon>eudicotyledons</taxon>
        <taxon>Gunneridae</taxon>
        <taxon>Pentapetalae</taxon>
        <taxon>rosids</taxon>
        <taxon>fabids</taxon>
        <taxon>Fagales</taxon>
        <taxon>Fagaceae</taxon>
        <taxon>Castanea</taxon>
    </lineage>
</organism>
<reference evidence="2" key="1">
    <citation type="submission" date="2020-03" db="EMBL/GenBank/DDBJ databases">
        <title>Castanea mollissima Vanexum genome sequencing.</title>
        <authorList>
            <person name="Staton M."/>
        </authorList>
    </citation>
    <scope>NUCLEOTIDE SEQUENCE</scope>
    <source>
        <tissue evidence="2">Leaf</tissue>
    </source>
</reference>
<keyword evidence="1" id="KW-0472">Membrane</keyword>
<evidence type="ECO:0000313" key="3">
    <source>
        <dbReference type="Proteomes" id="UP000737018"/>
    </source>
</evidence>
<evidence type="ECO:0000313" key="2">
    <source>
        <dbReference type="EMBL" id="KAF3959987.1"/>
    </source>
</evidence>
<name>A0A8J4RAF6_9ROSI</name>
<accession>A0A8J4RAF6</accession>
<sequence>MPGLKFVYIWWQSWYGGVGGFFIWLIKTLQQTAPLKFGEDKCLLAVHSAHPVAERFTEDPYPVIRGFATVHS</sequence>
<comment type="caution">
    <text evidence="2">The sequence shown here is derived from an EMBL/GenBank/DDBJ whole genome shotgun (WGS) entry which is preliminary data.</text>
</comment>
<gene>
    <name evidence="2" type="ORF">CMV_015256</name>
</gene>
<proteinExistence type="predicted"/>
<keyword evidence="1" id="KW-0812">Transmembrane</keyword>
<keyword evidence="3" id="KW-1185">Reference proteome</keyword>
<feature type="transmembrane region" description="Helical" evidence="1">
    <location>
        <begin position="6"/>
        <end position="26"/>
    </location>
</feature>
<dbReference type="OrthoDB" id="10557423at2759"/>
<protein>
    <submittedName>
        <fullName evidence="2">Uncharacterized protein</fullName>
    </submittedName>
</protein>
<evidence type="ECO:0000256" key="1">
    <source>
        <dbReference type="SAM" id="Phobius"/>
    </source>
</evidence>
<dbReference type="Proteomes" id="UP000737018">
    <property type="component" value="Unassembled WGS sequence"/>
</dbReference>